<feature type="compositionally biased region" description="Basic and acidic residues" evidence="1">
    <location>
        <begin position="578"/>
        <end position="590"/>
    </location>
</feature>
<feature type="compositionally biased region" description="Basic residues" evidence="1">
    <location>
        <begin position="325"/>
        <end position="338"/>
    </location>
</feature>
<dbReference type="Proteomes" id="UP000304947">
    <property type="component" value="Unassembled WGS sequence"/>
</dbReference>
<feature type="compositionally biased region" description="Basic and acidic residues" evidence="1">
    <location>
        <begin position="946"/>
        <end position="959"/>
    </location>
</feature>
<organism evidence="2 3">
    <name type="scientific">Aureobasidium pullulans</name>
    <name type="common">Black yeast</name>
    <name type="synonym">Pullularia pullulans</name>
    <dbReference type="NCBI Taxonomy" id="5580"/>
    <lineage>
        <taxon>Eukaryota</taxon>
        <taxon>Fungi</taxon>
        <taxon>Dikarya</taxon>
        <taxon>Ascomycota</taxon>
        <taxon>Pezizomycotina</taxon>
        <taxon>Dothideomycetes</taxon>
        <taxon>Dothideomycetidae</taxon>
        <taxon>Dothideales</taxon>
        <taxon>Saccotheciaceae</taxon>
        <taxon>Aureobasidium</taxon>
    </lineage>
</organism>
<feature type="compositionally biased region" description="Low complexity" evidence="1">
    <location>
        <begin position="231"/>
        <end position="254"/>
    </location>
</feature>
<feature type="region of interest" description="Disordered" evidence="1">
    <location>
        <begin position="494"/>
        <end position="626"/>
    </location>
</feature>
<feature type="compositionally biased region" description="Low complexity" evidence="1">
    <location>
        <begin position="494"/>
        <end position="511"/>
    </location>
</feature>
<protein>
    <submittedName>
        <fullName evidence="2">Uncharacterized protein</fullName>
    </submittedName>
</protein>
<comment type="caution">
    <text evidence="2">The sequence shown here is derived from an EMBL/GenBank/DDBJ whole genome shotgun (WGS) entry which is preliminary data.</text>
</comment>
<feature type="region of interest" description="Disordered" evidence="1">
    <location>
        <begin position="231"/>
        <end position="401"/>
    </location>
</feature>
<reference evidence="2 3" key="1">
    <citation type="submission" date="2018-10" db="EMBL/GenBank/DDBJ databases">
        <title>Fifty Aureobasidium pullulans genomes reveal a recombining polyextremotolerant generalist.</title>
        <authorList>
            <person name="Gostincar C."/>
            <person name="Turk M."/>
            <person name="Zajc J."/>
            <person name="Gunde-Cimerman N."/>
        </authorList>
    </citation>
    <scope>NUCLEOTIDE SEQUENCE [LARGE SCALE GENOMIC DNA]</scope>
    <source>
        <strain evidence="2 3">EXF-3380</strain>
    </source>
</reference>
<evidence type="ECO:0000313" key="2">
    <source>
        <dbReference type="EMBL" id="TIA63102.1"/>
    </source>
</evidence>
<feature type="compositionally biased region" description="Low complexity" evidence="1">
    <location>
        <begin position="350"/>
        <end position="362"/>
    </location>
</feature>
<gene>
    <name evidence="2" type="ORF">D6C83_02816</name>
</gene>
<feature type="compositionally biased region" description="Polar residues" evidence="1">
    <location>
        <begin position="53"/>
        <end position="77"/>
    </location>
</feature>
<feature type="compositionally biased region" description="Low complexity" evidence="1">
    <location>
        <begin position="562"/>
        <end position="575"/>
    </location>
</feature>
<name>A0A4T0DSS4_AURPU</name>
<feature type="region of interest" description="Disordered" evidence="1">
    <location>
        <begin position="32"/>
        <end position="77"/>
    </location>
</feature>
<feature type="compositionally biased region" description="Polar residues" evidence="1">
    <location>
        <begin position="601"/>
        <end position="621"/>
    </location>
</feature>
<evidence type="ECO:0000313" key="3">
    <source>
        <dbReference type="Proteomes" id="UP000304947"/>
    </source>
</evidence>
<dbReference type="EMBL" id="QZBU01000655">
    <property type="protein sequence ID" value="TIA63102.1"/>
    <property type="molecule type" value="Genomic_DNA"/>
</dbReference>
<feature type="compositionally biased region" description="Polar residues" evidence="1">
    <location>
        <begin position="363"/>
        <end position="376"/>
    </location>
</feature>
<sequence>MCQYQYHYYGHCQHQEFILVKFCERAAPLAQPEEQQEDIKTEAATVQAPPADETSTSPSAANSQTHSPTDNIGVSFNNNHHPLSNILKIVDSSMAHPSEAPSQFSRELNDEVDSVYNEFITGGKPTEYYTSIGAQLQAVLDAVRRLEQQSIPASDFDSDRSSAAAKLQQIHEQIDRTTSQSSLVSASSSHLVPLDGFPALSIAVNTRSSEVPSQSYAKVVRDSLPAQPQLQPVQAPVVQETVSQTSSSELVTVSRPPSDPEDEWCVVDRSGRGTRPSKSPKHATVDKRSTDRHARKSLPQAWMMNDDAQPVQQLSEEAPKTAHVASHKPLQRTARVKGPHTQLASHQANSLKSKPSKPTLSKATATKTPSYASPTKASKHRTTGLPDSVRSPSPCKSRSIRVDASVGTAISSSEQQPPSRLGAASALDNHRKVLATHGKRPVTPAPVTPAPFFGLDGTFEFDQSHVLQAFSGNSGKSTRRPSKKAKLDLKITIPDPSKSLSRPLSPSRIPIAVPSSIQSMDTDPNPFDPKLAQAVGPGDIDQTASKPIDRASILDPIRRRLSGASSKSQSQSSGSDTELQRRDSAVKRLMEAATMEESEGSVGSDTTVEITTQSKTQQPRSTAVPAPVVPLKPASAMLFDTIKQTAEAHAARQGLGEVKAAKTAASSSEAQQAKKLHEFQAACHSRQISCSSSPDRDPAVLKCGPVKCQAPKKAEKQPKPVPIVTSLRATAAHFVPTPVSDTFALPKEPERQPSFAYPLPLGPPALLPSGLGFAPTMSLPTCPQPVFPLTMTEKPIQQSLPQLRGPFDGRPDWIPQDEWLSYPYETQTAIIRERKERGSSSSSSAGLSSAIFSNMATGSSFSSPALLADPMDLNRSYYDWVNRFGRASLQAVPRPEDEERRGKGWDVKSAAPGWRYGWRGGDGREISFQGDGPVAERNPNAPVNFNEHEGGRHGKDAARSAKKGQQRGGYSSSKRTRDSPNSRVKQWARNANYPSVPCGSFDVTQAIEHLPYSANYPDAWCHDCFPAHI</sequence>
<feature type="compositionally biased region" description="Basic and acidic residues" evidence="1">
    <location>
        <begin position="283"/>
        <end position="292"/>
    </location>
</feature>
<accession>A0A4T0DSS4</accession>
<proteinExistence type="predicted"/>
<evidence type="ECO:0000256" key="1">
    <source>
        <dbReference type="SAM" id="MobiDB-lite"/>
    </source>
</evidence>
<dbReference type="AlphaFoldDB" id="A0A4T0DSS4"/>
<feature type="region of interest" description="Disordered" evidence="1">
    <location>
        <begin position="925"/>
        <end position="984"/>
    </location>
</feature>